<dbReference type="InterPro" id="IPR012347">
    <property type="entry name" value="Ferritin-like"/>
</dbReference>
<keyword evidence="2" id="KW-0812">Transmembrane</keyword>
<protein>
    <submittedName>
        <fullName evidence="4">Rubrerythrin</fullName>
    </submittedName>
</protein>
<feature type="coiled-coil region" evidence="1">
    <location>
        <begin position="125"/>
        <end position="152"/>
    </location>
</feature>
<dbReference type="AlphaFoldDB" id="A0A2W7SL52"/>
<dbReference type="NCBIfam" id="NF045676">
    <property type="entry name" value="FeExpMbfA"/>
    <property type="match status" value="1"/>
</dbReference>
<keyword evidence="1" id="KW-0175">Coiled coil</keyword>
<dbReference type="GO" id="GO:0046872">
    <property type="term" value="F:metal ion binding"/>
    <property type="evidence" value="ECO:0007669"/>
    <property type="project" value="InterPro"/>
</dbReference>
<accession>A0A2W7SL52</accession>
<name>A0A2W7SL52_9BACT</name>
<dbReference type="PANTHER" id="PTHR33531">
    <property type="entry name" value="RUBRERYTHRIN SUBFAMILY"/>
    <property type="match status" value="1"/>
</dbReference>
<dbReference type="GO" id="GO:0016491">
    <property type="term" value="F:oxidoreductase activity"/>
    <property type="evidence" value="ECO:0007669"/>
    <property type="project" value="InterPro"/>
</dbReference>
<dbReference type="PANTHER" id="PTHR33531:SF10">
    <property type="entry name" value="BLR7895 PROTEIN"/>
    <property type="match status" value="1"/>
</dbReference>
<dbReference type="Pfam" id="PF02915">
    <property type="entry name" value="Rubrerythrin"/>
    <property type="match status" value="1"/>
</dbReference>
<feature type="transmembrane region" description="Helical" evidence="2">
    <location>
        <begin position="266"/>
        <end position="284"/>
    </location>
</feature>
<keyword evidence="5" id="KW-1185">Reference proteome</keyword>
<dbReference type="InterPro" id="IPR003251">
    <property type="entry name" value="Rr_diiron-bd_dom"/>
</dbReference>
<evidence type="ECO:0000313" key="5">
    <source>
        <dbReference type="Proteomes" id="UP000249720"/>
    </source>
</evidence>
<dbReference type="SUPFAM" id="SSF47240">
    <property type="entry name" value="Ferritin-like"/>
    <property type="match status" value="1"/>
</dbReference>
<keyword evidence="2" id="KW-0472">Membrane</keyword>
<organism evidence="4 5">
    <name type="scientific">Hydrotalea sandarakina</name>
    <dbReference type="NCBI Taxonomy" id="1004304"/>
    <lineage>
        <taxon>Bacteria</taxon>
        <taxon>Pseudomonadati</taxon>
        <taxon>Bacteroidota</taxon>
        <taxon>Chitinophagia</taxon>
        <taxon>Chitinophagales</taxon>
        <taxon>Chitinophagaceae</taxon>
        <taxon>Hydrotalea</taxon>
    </lineage>
</organism>
<keyword evidence="2" id="KW-1133">Transmembrane helix</keyword>
<evidence type="ECO:0000256" key="1">
    <source>
        <dbReference type="SAM" id="Coils"/>
    </source>
</evidence>
<dbReference type="OrthoDB" id="32301at2"/>
<feature type="transmembrane region" description="Helical" evidence="2">
    <location>
        <begin position="237"/>
        <end position="260"/>
    </location>
</feature>
<reference evidence="4 5" key="1">
    <citation type="submission" date="2018-06" db="EMBL/GenBank/DDBJ databases">
        <title>Genomic Encyclopedia of Archaeal and Bacterial Type Strains, Phase II (KMG-II): from individual species to whole genera.</title>
        <authorList>
            <person name="Goeker M."/>
        </authorList>
    </citation>
    <scope>NUCLEOTIDE SEQUENCE [LARGE SCALE GENOMIC DNA]</scope>
    <source>
        <strain evidence="4 5">DSM 23241</strain>
    </source>
</reference>
<proteinExistence type="predicted"/>
<dbReference type="InterPro" id="IPR009078">
    <property type="entry name" value="Ferritin-like_SF"/>
</dbReference>
<comment type="caution">
    <text evidence="4">The sequence shown here is derived from an EMBL/GenBank/DDBJ whole genome shotgun (WGS) entry which is preliminary data.</text>
</comment>
<gene>
    <name evidence="4" type="ORF">LX80_01326</name>
</gene>
<sequence length="317" mass="35025">MRFKDLKEAQILALAIHTEDEDARIYRDFAESFKLDFPESASVFENMAQDEDRHKQHLTDLYKSKFGEHIPLIRRQDVKGMFQRKAFWFNEMITPEKAMQEAILMEKEARSFYELAAQKTNDASIRELLSNLAKEEENHEHKAEEIDKERIASGIINVERQTAKRLFVLRFVQPGLAGLMDGSVSTLAPLFAAAFATANPGDTFKVGLAASIGAGISMAFAEALSDDGKISGRGSPVLRGLVCGAMTSIGGLGHTFPFLIPQFKPALTLAIIVVVVELAVISWIRNHFMDTPLLSAIFQVVVGGILVFIVGWLIGAG</sequence>
<evidence type="ECO:0000256" key="2">
    <source>
        <dbReference type="SAM" id="Phobius"/>
    </source>
</evidence>
<evidence type="ECO:0000313" key="4">
    <source>
        <dbReference type="EMBL" id="PZX63675.1"/>
    </source>
</evidence>
<feature type="transmembrane region" description="Helical" evidence="2">
    <location>
        <begin position="175"/>
        <end position="198"/>
    </location>
</feature>
<feature type="domain" description="Rubrerythrin diiron-binding" evidence="3">
    <location>
        <begin position="11"/>
        <end position="144"/>
    </location>
</feature>
<dbReference type="Proteomes" id="UP000249720">
    <property type="component" value="Unassembled WGS sequence"/>
</dbReference>
<feature type="transmembrane region" description="Helical" evidence="2">
    <location>
        <begin position="296"/>
        <end position="315"/>
    </location>
</feature>
<dbReference type="EMBL" id="QKZV01000003">
    <property type="protein sequence ID" value="PZX63675.1"/>
    <property type="molecule type" value="Genomic_DNA"/>
</dbReference>
<feature type="transmembrane region" description="Helical" evidence="2">
    <location>
        <begin position="204"/>
        <end position="225"/>
    </location>
</feature>
<dbReference type="RefSeq" id="WP_111294484.1">
    <property type="nucleotide sequence ID" value="NZ_QKZV01000003.1"/>
</dbReference>
<evidence type="ECO:0000259" key="3">
    <source>
        <dbReference type="Pfam" id="PF02915"/>
    </source>
</evidence>
<dbReference type="CDD" id="cd01045">
    <property type="entry name" value="Ferritin_like_AB"/>
    <property type="match status" value="1"/>
</dbReference>
<dbReference type="Gene3D" id="1.20.1260.10">
    <property type="match status" value="1"/>
</dbReference>